<dbReference type="AlphaFoldDB" id="A0A1F5UU07"/>
<gene>
    <name evidence="2" type="ORF">A2Z21_02955</name>
</gene>
<sequence>MEREGRHVWKVGLFVAVGLLVTAGIVLAIRDWRLLRSGYEIHVYFDSAAGLLAGAPVKFAGVGVGEVENIQIVREGSSPPSTHVKLDLWLPEGLKIRDDDQVLIGMLGLLGQKYVEILPGPGKGRILKAGDTLVGAGTVSELELTQRFAHVLTQLEAALDSANMLVTDPKILQQAENLARRLDQTTQQAEALMQQWRSVGEKSSSLVDEVRQWAPFVALGAALLIYLVAR</sequence>
<evidence type="ECO:0000313" key="3">
    <source>
        <dbReference type="Proteomes" id="UP000179157"/>
    </source>
</evidence>
<dbReference type="GO" id="GO:0005548">
    <property type="term" value="F:phospholipid transporter activity"/>
    <property type="evidence" value="ECO:0007669"/>
    <property type="project" value="TreeGrafter"/>
</dbReference>
<dbReference type="InterPro" id="IPR003399">
    <property type="entry name" value="Mce/MlaD"/>
</dbReference>
<dbReference type="Pfam" id="PF02470">
    <property type="entry name" value="MlaD"/>
    <property type="match status" value="1"/>
</dbReference>
<name>A0A1F5UU07_FRAXR</name>
<proteinExistence type="predicted"/>
<dbReference type="GO" id="GO:0005543">
    <property type="term" value="F:phospholipid binding"/>
    <property type="evidence" value="ECO:0007669"/>
    <property type="project" value="TreeGrafter"/>
</dbReference>
<organism evidence="2 3">
    <name type="scientific">Fraserbacteria sp. (strain RBG_16_55_9)</name>
    <dbReference type="NCBI Taxonomy" id="1817864"/>
    <lineage>
        <taxon>Bacteria</taxon>
        <taxon>Candidatus Fraseribacteriota</taxon>
    </lineage>
</organism>
<comment type="caution">
    <text evidence="2">The sequence shown here is derived from an EMBL/GenBank/DDBJ whole genome shotgun (WGS) entry which is preliminary data.</text>
</comment>
<feature type="domain" description="Mce/MlaD" evidence="1">
    <location>
        <begin position="38"/>
        <end position="120"/>
    </location>
</feature>
<dbReference type="InterPro" id="IPR052336">
    <property type="entry name" value="MlaD_Phospholipid_Transporter"/>
</dbReference>
<dbReference type="PANTHER" id="PTHR33371">
    <property type="entry name" value="INTERMEMBRANE PHOSPHOLIPID TRANSPORT SYSTEM BINDING PROTEIN MLAD-RELATED"/>
    <property type="match status" value="1"/>
</dbReference>
<reference evidence="2 3" key="1">
    <citation type="journal article" date="2016" name="Nat. Commun.">
        <title>Thousands of microbial genomes shed light on interconnected biogeochemical processes in an aquifer system.</title>
        <authorList>
            <person name="Anantharaman K."/>
            <person name="Brown C.T."/>
            <person name="Hug L.A."/>
            <person name="Sharon I."/>
            <person name="Castelle C.J."/>
            <person name="Probst A.J."/>
            <person name="Thomas B.C."/>
            <person name="Singh A."/>
            <person name="Wilkins M.J."/>
            <person name="Karaoz U."/>
            <person name="Brodie E.L."/>
            <person name="Williams K.H."/>
            <person name="Hubbard S.S."/>
            <person name="Banfield J.F."/>
        </authorList>
    </citation>
    <scope>NUCLEOTIDE SEQUENCE [LARGE SCALE GENOMIC DNA]</scope>
    <source>
        <strain evidence="3">RBG_16_55_9</strain>
    </source>
</reference>
<dbReference type="STRING" id="1817864.A2Z21_02955"/>
<dbReference type="EMBL" id="MFGX01000075">
    <property type="protein sequence ID" value="OGF54622.1"/>
    <property type="molecule type" value="Genomic_DNA"/>
</dbReference>
<accession>A0A1F5UU07</accession>
<dbReference type="PANTHER" id="PTHR33371:SF4">
    <property type="entry name" value="INTERMEMBRANE PHOSPHOLIPID TRANSPORT SYSTEM BINDING PROTEIN MLAD"/>
    <property type="match status" value="1"/>
</dbReference>
<evidence type="ECO:0000259" key="1">
    <source>
        <dbReference type="Pfam" id="PF02470"/>
    </source>
</evidence>
<dbReference type="Proteomes" id="UP000179157">
    <property type="component" value="Unassembled WGS sequence"/>
</dbReference>
<protein>
    <recommendedName>
        <fullName evidence="1">Mce/MlaD domain-containing protein</fullName>
    </recommendedName>
</protein>
<evidence type="ECO:0000313" key="2">
    <source>
        <dbReference type="EMBL" id="OGF54622.1"/>
    </source>
</evidence>